<dbReference type="SUPFAM" id="SSF52047">
    <property type="entry name" value="RNI-like"/>
    <property type="match status" value="1"/>
</dbReference>
<proteinExistence type="predicted"/>
<organism evidence="2">
    <name type="scientific">Chromera velia CCMP2878</name>
    <dbReference type="NCBI Taxonomy" id="1169474"/>
    <lineage>
        <taxon>Eukaryota</taxon>
        <taxon>Sar</taxon>
        <taxon>Alveolata</taxon>
        <taxon>Colpodellida</taxon>
        <taxon>Chromeraceae</taxon>
        <taxon>Chromera</taxon>
    </lineage>
</organism>
<dbReference type="AlphaFoldDB" id="A0A0K6SA57"/>
<feature type="region of interest" description="Disordered" evidence="1">
    <location>
        <begin position="998"/>
        <end position="1032"/>
    </location>
</feature>
<dbReference type="Gene3D" id="3.90.70.80">
    <property type="match status" value="1"/>
</dbReference>
<feature type="region of interest" description="Disordered" evidence="1">
    <location>
        <begin position="794"/>
        <end position="925"/>
    </location>
</feature>
<feature type="compositionally biased region" description="Low complexity" evidence="1">
    <location>
        <begin position="800"/>
        <end position="815"/>
    </location>
</feature>
<dbReference type="VEuPathDB" id="CryptoDB:Cvel_1575"/>
<evidence type="ECO:0000256" key="1">
    <source>
        <dbReference type="SAM" id="MobiDB-lite"/>
    </source>
</evidence>
<sequence length="1144" mass="128125">MRTLLRETGHSDIASYLRSMADEETWGTDIEMGVIVRLFRCDTTVYRLEEEGRFFGQYRHFTVPSSAPALDTAPKICLLLANDHYDLLVPCQPDMEADFVIQDGRLVPVSERAPSTFHGRLLYSDVASIGIRQTTPVTSDIVKGDSGEHLFWLQRHEHDSERRGDLCFRDHYQPLGTVANVRGETEAQSRGQLENSGCFEKLRRSVPCWFPERLKNSPALISCSVCREDDLLERGGFYTCGGECDGQGCRDSSVVFCRDCYAKVMLQTPRKFRSLVPLAYLARRRAVRLLLAGEFVKYVDAGGGIERRQDLEESHPELFLEHPNNLLAEDASPTRNIFVVSYPWLSKEHPDPDGHTSRAVADFLKEDGRRPAYLFWDFCSLEEPNYNGLEHMSREEHRSFMEQTRRYDLAMSAYETLFAGQSPRLCVLRVTSVPKDAADNRPFYSRGWCQLESALAAHKRPEQIFTIPAGDDSRNRITPVSIPLTPCVFEDQLLRRNTASNLKGPETKEEFFLCGLSRRKASASAWSLPASAKLFHREWDRETVLQIYRRFFESFAQQTNAFSLTEMDTADSADVFASNLPTLRLPPLVVTRVRLYLTQLRLSQSGVFRQLENIRFLRVCVSDDSAECLSTALAALPSLKVLWMEEGPLTSAGVEQVCNAFVLRAENFSRVSLRGCQVQGRLSLQELSFKGCTEVDDNSRRSLKRLVNVMSKPAVVNLEGTGLSQGSLLNLEVFQYLQHLNETILSNHPDILSHPSGSTLAKERKMRTLSELGANGRTLERYPLVSIPLDSSLQVPTLPRRSSSSSARAQGISSSFRGTPTVCLSTRLSPASASSHAHAKKKVMELPPISEERSARARVTGMQQREKEQKKEVGEVKPLLTPSETPEKGQQQKTEHRQQVRPKVRPRSLAHPCLPKARQSGRSTAGTLVERCLPFPCPPDVSQTHPSGKEGEMRTAQTQTDFDIACLDVKKSISAVDLPPPHTPNGCDPCPPAPSLSTLSAKPTYRGDGAPTKTVTVSKGASGAQKRGCRETASAVNVVAEVEQMNRGELMRAVAELRDFKRLAQSEIDSLKHENASMKGWIQRAEGGGHRSIEEKRGDDGEESRPFNESGQHLEEKERNLTSRRRDPLPLRLLFGLKALLQYH</sequence>
<protein>
    <submittedName>
        <fullName evidence="2">Uncharacterized protein</fullName>
    </submittedName>
</protein>
<dbReference type="EMBL" id="CDMZ01004519">
    <property type="protein sequence ID" value="CUC10556.1"/>
    <property type="molecule type" value="Genomic_DNA"/>
</dbReference>
<accession>A0A0K6SA57</accession>
<feature type="region of interest" description="Disordered" evidence="1">
    <location>
        <begin position="1082"/>
        <end position="1123"/>
    </location>
</feature>
<dbReference type="Gene3D" id="3.80.10.10">
    <property type="entry name" value="Ribonuclease Inhibitor"/>
    <property type="match status" value="1"/>
</dbReference>
<feature type="compositionally biased region" description="Polar residues" evidence="1">
    <location>
        <begin position="816"/>
        <end position="829"/>
    </location>
</feature>
<name>A0A0K6SA57_9ALVE</name>
<gene>
    <name evidence="2" type="ORF">Cvel_1575.t1.CR1</name>
</gene>
<feature type="compositionally biased region" description="Polar residues" evidence="1">
    <location>
        <begin position="882"/>
        <end position="892"/>
    </location>
</feature>
<feature type="compositionally biased region" description="Basic and acidic residues" evidence="1">
    <location>
        <begin position="1087"/>
        <end position="1123"/>
    </location>
</feature>
<evidence type="ECO:0000313" key="2">
    <source>
        <dbReference type="EMBL" id="CUC10556.1"/>
    </source>
</evidence>
<feature type="compositionally biased region" description="Basic and acidic residues" evidence="1">
    <location>
        <begin position="864"/>
        <end position="875"/>
    </location>
</feature>
<feature type="compositionally biased region" description="Basic residues" evidence="1">
    <location>
        <begin position="899"/>
        <end position="908"/>
    </location>
</feature>
<reference evidence="2" key="1">
    <citation type="submission" date="2014-11" db="EMBL/GenBank/DDBJ databases">
        <title>Molecular phylogeny of cliff fern family Woodsiaceae with morphological implications.</title>
        <authorList>
            <person name="Shao Y.-Z."/>
            <person name="Wei R."/>
            <person name="Zhang X.-C."/>
        </authorList>
    </citation>
    <scope>NUCLEOTIDE SEQUENCE</scope>
</reference>
<dbReference type="InterPro" id="IPR032675">
    <property type="entry name" value="LRR_dom_sf"/>
</dbReference>
<dbReference type="CDD" id="cd22744">
    <property type="entry name" value="OTU"/>
    <property type="match status" value="1"/>
</dbReference>